<feature type="domain" description="Cadherin" evidence="9">
    <location>
        <begin position="264"/>
        <end position="378"/>
    </location>
</feature>
<proteinExistence type="predicted"/>
<dbReference type="GeneID" id="106159731"/>
<evidence type="ECO:0000256" key="6">
    <source>
        <dbReference type="ARBA" id="ARBA00022989"/>
    </source>
</evidence>
<evidence type="ECO:0000313" key="11">
    <source>
        <dbReference type="RefSeq" id="XP_013391574.1"/>
    </source>
</evidence>
<feature type="domain" description="Cadherin" evidence="9">
    <location>
        <begin position="379"/>
        <end position="480"/>
    </location>
</feature>
<evidence type="ECO:0000259" key="9">
    <source>
        <dbReference type="PROSITE" id="PS50268"/>
    </source>
</evidence>
<comment type="subcellular location">
    <subcellularLocation>
        <location evidence="1">Membrane</location>
    </subcellularLocation>
</comment>
<dbReference type="CDD" id="cd11304">
    <property type="entry name" value="Cadherin_repeat"/>
    <property type="match status" value="3"/>
</dbReference>
<dbReference type="KEGG" id="lak:106159731"/>
<evidence type="ECO:0000256" key="5">
    <source>
        <dbReference type="ARBA" id="ARBA00022889"/>
    </source>
</evidence>
<dbReference type="AlphaFoldDB" id="A0A1S3I2K7"/>
<evidence type="ECO:0000256" key="2">
    <source>
        <dbReference type="ARBA" id="ARBA00022692"/>
    </source>
</evidence>
<dbReference type="InterPro" id="IPR015919">
    <property type="entry name" value="Cadherin-like_sf"/>
</dbReference>
<dbReference type="OrthoDB" id="6162519at2759"/>
<dbReference type="Pfam" id="PF00028">
    <property type="entry name" value="Cadherin"/>
    <property type="match status" value="3"/>
</dbReference>
<dbReference type="PROSITE" id="PS50268">
    <property type="entry name" value="CADHERIN_2"/>
    <property type="match status" value="4"/>
</dbReference>
<keyword evidence="10" id="KW-1185">Reference proteome</keyword>
<dbReference type="PROSITE" id="PS00232">
    <property type="entry name" value="CADHERIN_1"/>
    <property type="match status" value="2"/>
</dbReference>
<keyword evidence="4 8" id="KW-0106">Calcium</keyword>
<dbReference type="Proteomes" id="UP000085678">
    <property type="component" value="Unplaced"/>
</dbReference>
<dbReference type="GO" id="GO:0007156">
    <property type="term" value="P:homophilic cell adhesion via plasma membrane adhesion molecules"/>
    <property type="evidence" value="ECO:0007669"/>
    <property type="project" value="InterPro"/>
</dbReference>
<evidence type="ECO:0000313" key="10">
    <source>
        <dbReference type="Proteomes" id="UP000085678"/>
    </source>
</evidence>
<dbReference type="FunFam" id="2.60.40.60:FF:000266">
    <property type="entry name" value="Cadherin 23"/>
    <property type="match status" value="1"/>
</dbReference>
<dbReference type="PANTHER" id="PTHR24025">
    <property type="entry name" value="DESMOGLEIN FAMILY MEMBER"/>
    <property type="match status" value="1"/>
</dbReference>
<evidence type="ECO:0000256" key="3">
    <source>
        <dbReference type="ARBA" id="ARBA00022737"/>
    </source>
</evidence>
<accession>A0A1S3I2K7</accession>
<reference evidence="11" key="1">
    <citation type="submission" date="2025-08" db="UniProtKB">
        <authorList>
            <consortium name="RefSeq"/>
        </authorList>
    </citation>
    <scope>IDENTIFICATION</scope>
    <source>
        <tissue evidence="11">Gonads</tissue>
    </source>
</reference>
<keyword evidence="2" id="KW-0812">Transmembrane</keyword>
<gene>
    <name evidence="11" type="primary">LOC106159731</name>
</gene>
<organism evidence="10 11">
    <name type="scientific">Lingula anatina</name>
    <name type="common">Brachiopod</name>
    <name type="synonym">Lingula unguis</name>
    <dbReference type="NCBI Taxonomy" id="7574"/>
    <lineage>
        <taxon>Eukaryota</taxon>
        <taxon>Metazoa</taxon>
        <taxon>Spiralia</taxon>
        <taxon>Lophotrochozoa</taxon>
        <taxon>Brachiopoda</taxon>
        <taxon>Linguliformea</taxon>
        <taxon>Lingulata</taxon>
        <taxon>Lingulida</taxon>
        <taxon>Linguloidea</taxon>
        <taxon>Lingulidae</taxon>
        <taxon>Lingula</taxon>
    </lineage>
</organism>
<dbReference type="GO" id="GO:0005886">
    <property type="term" value="C:plasma membrane"/>
    <property type="evidence" value="ECO:0007669"/>
    <property type="project" value="InterPro"/>
</dbReference>
<dbReference type="SUPFAM" id="SSF49313">
    <property type="entry name" value="Cadherin-like"/>
    <property type="match status" value="3"/>
</dbReference>
<name>A0A1S3I2K7_LINAN</name>
<dbReference type="InterPro" id="IPR050971">
    <property type="entry name" value="Cadherin-domain_protein"/>
</dbReference>
<evidence type="ECO:0000256" key="4">
    <source>
        <dbReference type="ARBA" id="ARBA00022837"/>
    </source>
</evidence>
<dbReference type="InterPro" id="IPR002126">
    <property type="entry name" value="Cadherin-like_dom"/>
</dbReference>
<dbReference type="InParanoid" id="A0A1S3I2K7"/>
<keyword evidence="5" id="KW-0130">Cell adhesion</keyword>
<dbReference type="PRINTS" id="PR00205">
    <property type="entry name" value="CADHERIN"/>
</dbReference>
<sequence>MLSFKTTDKVACASVRGSKMVSKEVQKTLLFWLITCILVRNSDGQLIQTVCGDIPVVVRVVENTAPGTVVMTLTNVSIPGVTDVVWERLELANGYVKLDTKNQTIILVKHLDAESMERLQAYSMVCRYKMAGSVRQGSVDIRLMVEDVNDNTPVFTAPVYYVNVSESLFLHTLIFSFKDKVYDSDATGSIGKYNIVGGGVGYFRIGGAAADGNLVLSRQLDYDNGPRVFTLQVEAYDNGIPPLTARAQVIIQVVDEDDLSPAFEADLYKVTVLENESKCAATESRIQPGPIKAYDQDLGINATVLYRLGSSQPASAADHFTINGKTGQLQVIKSLDRELQATVVLTVKAYQADAPRTRTALATVVVTVVDTNDNKPAMTQAVYNVAVPRNVAMGTYLTTVRAVDPDAGVNAVLEYVLDDPKGRFTIDASSGVIRVSSDLSNLDGNISFYVYARETMSAELLTSNKSMVNVTIVDKGRNIFVG</sequence>
<dbReference type="RefSeq" id="XP_013391574.1">
    <property type="nucleotide sequence ID" value="XM_013536120.2"/>
</dbReference>
<evidence type="ECO:0000256" key="1">
    <source>
        <dbReference type="ARBA" id="ARBA00004370"/>
    </source>
</evidence>
<dbReference type="SMART" id="SM00112">
    <property type="entry name" value="CA"/>
    <property type="match status" value="4"/>
</dbReference>
<feature type="domain" description="Cadherin" evidence="9">
    <location>
        <begin position="156"/>
        <end position="263"/>
    </location>
</feature>
<dbReference type="PANTHER" id="PTHR24025:SF23">
    <property type="entry name" value="NEURAL-CADHERIN"/>
    <property type="match status" value="1"/>
</dbReference>
<keyword evidence="6" id="KW-1133">Transmembrane helix</keyword>
<dbReference type="Gene3D" id="2.60.40.60">
    <property type="entry name" value="Cadherins"/>
    <property type="match status" value="4"/>
</dbReference>
<dbReference type="GO" id="GO:0005911">
    <property type="term" value="C:cell-cell junction"/>
    <property type="evidence" value="ECO:0007669"/>
    <property type="project" value="TreeGrafter"/>
</dbReference>
<dbReference type="GO" id="GO:0005509">
    <property type="term" value="F:calcium ion binding"/>
    <property type="evidence" value="ECO:0007669"/>
    <property type="project" value="UniProtKB-UniRule"/>
</dbReference>
<keyword evidence="7" id="KW-0472">Membrane</keyword>
<dbReference type="InterPro" id="IPR020894">
    <property type="entry name" value="Cadherin_CS"/>
</dbReference>
<evidence type="ECO:0000256" key="7">
    <source>
        <dbReference type="ARBA" id="ARBA00023136"/>
    </source>
</evidence>
<keyword evidence="3" id="KW-0677">Repeat</keyword>
<protein>
    <submittedName>
        <fullName evidence="11">Protocadherin gamma-A4</fullName>
    </submittedName>
</protein>
<evidence type="ECO:0000256" key="8">
    <source>
        <dbReference type="PROSITE-ProRule" id="PRU00043"/>
    </source>
</evidence>
<feature type="domain" description="Cadherin" evidence="9">
    <location>
        <begin position="52"/>
        <end position="155"/>
    </location>
</feature>